<dbReference type="EMBL" id="DS995704">
    <property type="protein sequence ID" value="EEQ31957.1"/>
    <property type="molecule type" value="Genomic_DNA"/>
</dbReference>
<dbReference type="InterPro" id="IPR004978">
    <property type="entry name" value="Stanniocalcin"/>
</dbReference>
<comment type="similarity">
    <text evidence="1">Belongs to the stanniocalcin family.</text>
</comment>
<dbReference type="Pfam" id="PF03298">
    <property type="entry name" value="Stanniocalcin"/>
    <property type="match status" value="1"/>
</dbReference>
<dbReference type="RefSeq" id="XP_002847039.1">
    <property type="nucleotide sequence ID" value="XM_002846993.1"/>
</dbReference>
<dbReference type="AlphaFoldDB" id="C5FQ04"/>
<evidence type="ECO:0000256" key="3">
    <source>
        <dbReference type="ARBA" id="ARBA00022702"/>
    </source>
</evidence>
<sequence length="239" mass="26199">MRFSLLAQLAFGLIAVSAASLPQEGAFCQTPRGFGKCQTSDQCNGYSDWSENIIYIILNGRCCVTHITPAKRNDECASPAKDTCSFYENCLEAKVPCGPDGYALAYGDHYCNKFSEASHDLSEKGQAWVTETMLCLQQKLVPFGTGQEQTTCPAIREFAFATHPDCYIKGGVCLLPPTDWVVIVGTVGLLELFDSVDALVATLKTVGGCLEFYIWLIKNHFIGQSKLWDVTDRLAIAPE</sequence>
<evidence type="ECO:0000313" key="6">
    <source>
        <dbReference type="EMBL" id="EEQ31957.1"/>
    </source>
</evidence>
<feature type="chain" id="PRO_5002951578" evidence="5">
    <location>
        <begin position="20"/>
        <end position="239"/>
    </location>
</feature>
<dbReference type="PANTHER" id="PTHR11245">
    <property type="entry name" value="STANNIOCALCIN"/>
    <property type="match status" value="1"/>
</dbReference>
<proteinExistence type="inferred from homology"/>
<dbReference type="GO" id="GO:0005576">
    <property type="term" value="C:extracellular region"/>
    <property type="evidence" value="ECO:0007669"/>
    <property type="project" value="InterPro"/>
</dbReference>
<dbReference type="PANTHER" id="PTHR11245:SF6">
    <property type="entry name" value="DUF19 DOMAIN-CONTAINING PROTEIN"/>
    <property type="match status" value="1"/>
</dbReference>
<accession>C5FQ04</accession>
<reference evidence="7" key="1">
    <citation type="journal article" date="2012" name="MBio">
        <title>Comparative genome analysis of Trichophyton rubrum and related dermatophytes reveals candidate genes involved in infection.</title>
        <authorList>
            <person name="Martinez D.A."/>
            <person name="Oliver B.G."/>
            <person name="Graeser Y."/>
            <person name="Goldberg J.M."/>
            <person name="Li W."/>
            <person name="Martinez-Rossi N.M."/>
            <person name="Monod M."/>
            <person name="Shelest E."/>
            <person name="Barton R.C."/>
            <person name="Birch E."/>
            <person name="Brakhage A.A."/>
            <person name="Chen Z."/>
            <person name="Gurr S.J."/>
            <person name="Heiman D."/>
            <person name="Heitman J."/>
            <person name="Kosti I."/>
            <person name="Rossi A."/>
            <person name="Saif S."/>
            <person name="Samalova M."/>
            <person name="Saunders C.W."/>
            <person name="Shea T."/>
            <person name="Summerbell R.C."/>
            <person name="Xu J."/>
            <person name="Young S."/>
            <person name="Zeng Q."/>
            <person name="Birren B.W."/>
            <person name="Cuomo C.A."/>
            <person name="White T.C."/>
        </authorList>
    </citation>
    <scope>NUCLEOTIDE SEQUENCE [LARGE SCALE GENOMIC DNA]</scope>
    <source>
        <strain evidence="7">ATCC MYA-4605 / CBS 113480</strain>
    </source>
</reference>
<dbReference type="eggNOG" id="KOG3276">
    <property type="taxonomic scope" value="Eukaryota"/>
</dbReference>
<protein>
    <submittedName>
        <fullName evidence="6">Uncharacterized protein</fullName>
    </submittedName>
</protein>
<dbReference type="GO" id="GO:0006874">
    <property type="term" value="P:intracellular calcium ion homeostasis"/>
    <property type="evidence" value="ECO:0007669"/>
    <property type="project" value="TreeGrafter"/>
</dbReference>
<dbReference type="OrthoDB" id="2251794at2759"/>
<dbReference type="HOGENOM" id="CLU_1304596_0_0_1"/>
<evidence type="ECO:0000256" key="1">
    <source>
        <dbReference type="ARBA" id="ARBA00008693"/>
    </source>
</evidence>
<dbReference type="GO" id="GO:0005179">
    <property type="term" value="F:hormone activity"/>
    <property type="evidence" value="ECO:0007669"/>
    <property type="project" value="UniProtKB-KW"/>
</dbReference>
<dbReference type="Proteomes" id="UP000002035">
    <property type="component" value="Unassembled WGS sequence"/>
</dbReference>
<dbReference type="GeneID" id="9226052"/>
<feature type="signal peptide" evidence="5">
    <location>
        <begin position="1"/>
        <end position="19"/>
    </location>
</feature>
<keyword evidence="5" id="KW-0732">Signal</keyword>
<keyword evidence="7" id="KW-1185">Reference proteome</keyword>
<evidence type="ECO:0000313" key="7">
    <source>
        <dbReference type="Proteomes" id="UP000002035"/>
    </source>
</evidence>
<dbReference type="STRING" id="554155.C5FQ04"/>
<evidence type="ECO:0000256" key="2">
    <source>
        <dbReference type="ARBA" id="ARBA00011748"/>
    </source>
</evidence>
<keyword evidence="4" id="KW-1015">Disulfide bond</keyword>
<evidence type="ECO:0000256" key="4">
    <source>
        <dbReference type="ARBA" id="ARBA00023157"/>
    </source>
</evidence>
<organism evidence="6 7">
    <name type="scientific">Arthroderma otae (strain ATCC MYA-4605 / CBS 113480)</name>
    <name type="common">Microsporum canis</name>
    <dbReference type="NCBI Taxonomy" id="554155"/>
    <lineage>
        <taxon>Eukaryota</taxon>
        <taxon>Fungi</taxon>
        <taxon>Dikarya</taxon>
        <taxon>Ascomycota</taxon>
        <taxon>Pezizomycotina</taxon>
        <taxon>Eurotiomycetes</taxon>
        <taxon>Eurotiomycetidae</taxon>
        <taxon>Onygenales</taxon>
        <taxon>Arthrodermataceae</taxon>
        <taxon>Microsporum</taxon>
    </lineage>
</organism>
<keyword evidence="3" id="KW-0372">Hormone</keyword>
<dbReference type="VEuPathDB" id="FungiDB:MCYG_04776"/>
<evidence type="ECO:0000256" key="5">
    <source>
        <dbReference type="SAM" id="SignalP"/>
    </source>
</evidence>
<name>C5FQ04_ARTOC</name>
<gene>
    <name evidence="6" type="ORF">MCYG_04776</name>
</gene>
<comment type="subunit">
    <text evidence="2">Homodimer; disulfide-linked.</text>
</comment>